<keyword evidence="2" id="KW-1185">Reference proteome</keyword>
<protein>
    <submittedName>
        <fullName evidence="1">Uncharacterized protein</fullName>
    </submittedName>
</protein>
<sequence>MIKIRVNSADLLKHPEDGYDFDPVTVSDSNLGHAMDSNPIHIFDVNAGPVFYSDPIKVSNAAVEVMVFRLSTVLSSELLHVELLEEELLDEELPEEELLDIFVFLPRSKLGVLLVELRSKCGLWSE</sequence>
<evidence type="ECO:0000313" key="1">
    <source>
        <dbReference type="EMBL" id="GBP20668.1"/>
    </source>
</evidence>
<comment type="caution">
    <text evidence="1">The sequence shown here is derived from an EMBL/GenBank/DDBJ whole genome shotgun (WGS) entry which is preliminary data.</text>
</comment>
<evidence type="ECO:0000313" key="2">
    <source>
        <dbReference type="Proteomes" id="UP000299102"/>
    </source>
</evidence>
<proteinExistence type="predicted"/>
<dbReference type="AlphaFoldDB" id="A0A4C1U326"/>
<reference evidence="1 2" key="1">
    <citation type="journal article" date="2019" name="Commun. Biol.">
        <title>The bagworm genome reveals a unique fibroin gene that provides high tensile strength.</title>
        <authorList>
            <person name="Kono N."/>
            <person name="Nakamura H."/>
            <person name="Ohtoshi R."/>
            <person name="Tomita M."/>
            <person name="Numata K."/>
            <person name="Arakawa K."/>
        </authorList>
    </citation>
    <scope>NUCLEOTIDE SEQUENCE [LARGE SCALE GENOMIC DNA]</scope>
</reference>
<dbReference type="EMBL" id="BGZK01000121">
    <property type="protein sequence ID" value="GBP20668.1"/>
    <property type="molecule type" value="Genomic_DNA"/>
</dbReference>
<dbReference type="Proteomes" id="UP000299102">
    <property type="component" value="Unassembled WGS sequence"/>
</dbReference>
<gene>
    <name evidence="1" type="ORF">EVAR_16541_1</name>
</gene>
<organism evidence="1 2">
    <name type="scientific">Eumeta variegata</name>
    <name type="common">Bagworm moth</name>
    <name type="synonym">Eumeta japonica</name>
    <dbReference type="NCBI Taxonomy" id="151549"/>
    <lineage>
        <taxon>Eukaryota</taxon>
        <taxon>Metazoa</taxon>
        <taxon>Ecdysozoa</taxon>
        <taxon>Arthropoda</taxon>
        <taxon>Hexapoda</taxon>
        <taxon>Insecta</taxon>
        <taxon>Pterygota</taxon>
        <taxon>Neoptera</taxon>
        <taxon>Endopterygota</taxon>
        <taxon>Lepidoptera</taxon>
        <taxon>Glossata</taxon>
        <taxon>Ditrysia</taxon>
        <taxon>Tineoidea</taxon>
        <taxon>Psychidae</taxon>
        <taxon>Oiketicinae</taxon>
        <taxon>Eumeta</taxon>
    </lineage>
</organism>
<accession>A0A4C1U326</accession>
<name>A0A4C1U326_EUMVA</name>